<proteinExistence type="predicted"/>
<dbReference type="AlphaFoldDB" id="A8ISU0"/>
<organism evidence="3 4">
    <name type="scientific">Chlamydomonas reinhardtii</name>
    <name type="common">Chlamydomonas smithii</name>
    <dbReference type="NCBI Taxonomy" id="3055"/>
    <lineage>
        <taxon>Eukaryota</taxon>
        <taxon>Viridiplantae</taxon>
        <taxon>Chlorophyta</taxon>
        <taxon>core chlorophytes</taxon>
        <taxon>Chlorophyceae</taxon>
        <taxon>CS clade</taxon>
        <taxon>Chlamydomonadales</taxon>
        <taxon>Chlamydomonadaceae</taxon>
        <taxon>Chlamydomonas</taxon>
    </lineage>
</organism>
<dbReference type="PaxDb" id="3055-EDP04120"/>
<gene>
    <name evidence="3" type="ORF">CHLRE_04g220633v5</name>
</gene>
<evidence type="ECO:0000256" key="1">
    <source>
        <dbReference type="SAM" id="MobiDB-lite"/>
    </source>
</evidence>
<keyword evidence="4" id="KW-1185">Reference proteome</keyword>
<keyword evidence="2" id="KW-1133">Transmembrane helix</keyword>
<dbReference type="RefSeq" id="XP_042925244.1">
    <property type="nucleotide sequence ID" value="XM_043061892.1"/>
</dbReference>
<dbReference type="Proteomes" id="UP000006906">
    <property type="component" value="Chromosome 4"/>
</dbReference>
<dbReference type="RefSeq" id="XP_001692170.1">
    <property type="nucleotide sequence ID" value="XM_001692118.2"/>
</dbReference>
<feature type="transmembrane region" description="Helical" evidence="2">
    <location>
        <begin position="170"/>
        <end position="192"/>
    </location>
</feature>
<dbReference type="HOGENOM" id="CLU_1333611_0_0_1"/>
<dbReference type="GeneID" id="5717856"/>
<sequence length="206" mass="21453">MGLAFAASPTCPGASLRRATLSDCSQRLLRGSHAVVRSAAGASLPPGRVVLAADRAQQQSPGRLGAQAGNGAERGVDVARERSTVATAAAMATSLPATEQVVAPAGAVVKAPVVKPVRRPEPVFVPVPEDVITDFEHKLEADLQTVGVTLTAILGVIIFWRGVWALLDHFIGDSVVGDICCIIVGLTIVLYIRLSGMKIASFWPPS</sequence>
<name>A8ISU0_CHLRE</name>
<dbReference type="Gramene" id="PNW84093">
    <property type="protein sequence ID" value="PNW84093"/>
    <property type="gene ID" value="CHLRE_04g220633v5"/>
</dbReference>
<dbReference type="KEGG" id="cre:CHLRE_04g220633v5"/>
<dbReference type="OrthoDB" id="535503at2759"/>
<dbReference type="EMBL" id="CM008965">
    <property type="protein sequence ID" value="PNW84093.1"/>
    <property type="molecule type" value="Genomic_DNA"/>
</dbReference>
<keyword evidence="2" id="KW-0472">Membrane</keyword>
<dbReference type="Gramene" id="PNW84094">
    <property type="protein sequence ID" value="PNW84094"/>
    <property type="gene ID" value="CHLRE_04g220633v5"/>
</dbReference>
<protein>
    <submittedName>
        <fullName evidence="3">Uncharacterized protein</fullName>
    </submittedName>
</protein>
<reference evidence="3 4" key="1">
    <citation type="journal article" date="2007" name="Science">
        <title>The Chlamydomonas genome reveals the evolution of key animal and plant functions.</title>
        <authorList>
            <person name="Merchant S.S."/>
            <person name="Prochnik S.E."/>
            <person name="Vallon O."/>
            <person name="Harris E.H."/>
            <person name="Karpowicz S.J."/>
            <person name="Witman G.B."/>
            <person name="Terry A."/>
            <person name="Salamov A."/>
            <person name="Fritz-Laylin L.K."/>
            <person name="Marechal-Drouard L."/>
            <person name="Marshall W.F."/>
            <person name="Qu L.H."/>
            <person name="Nelson D.R."/>
            <person name="Sanderfoot A.A."/>
            <person name="Spalding M.H."/>
            <person name="Kapitonov V.V."/>
            <person name="Ren Q."/>
            <person name="Ferris P."/>
            <person name="Lindquist E."/>
            <person name="Shapiro H."/>
            <person name="Lucas S.M."/>
            <person name="Grimwood J."/>
            <person name="Schmutz J."/>
            <person name="Cardol P."/>
            <person name="Cerutti H."/>
            <person name="Chanfreau G."/>
            <person name="Chen C.L."/>
            <person name="Cognat V."/>
            <person name="Croft M.T."/>
            <person name="Dent R."/>
            <person name="Dutcher S."/>
            <person name="Fernandez E."/>
            <person name="Fukuzawa H."/>
            <person name="Gonzalez-Ballester D."/>
            <person name="Gonzalez-Halphen D."/>
            <person name="Hallmann A."/>
            <person name="Hanikenne M."/>
            <person name="Hippler M."/>
            <person name="Inwood W."/>
            <person name="Jabbari K."/>
            <person name="Kalanon M."/>
            <person name="Kuras R."/>
            <person name="Lefebvre P.A."/>
            <person name="Lemaire S.D."/>
            <person name="Lobanov A.V."/>
            <person name="Lohr M."/>
            <person name="Manuell A."/>
            <person name="Meier I."/>
            <person name="Mets L."/>
            <person name="Mittag M."/>
            <person name="Mittelmeier T."/>
            <person name="Moroney J.V."/>
            <person name="Moseley J."/>
            <person name="Napoli C."/>
            <person name="Nedelcu A.M."/>
            <person name="Niyogi K."/>
            <person name="Novoselov S.V."/>
            <person name="Paulsen I.T."/>
            <person name="Pazour G."/>
            <person name="Purton S."/>
            <person name="Ral J.P."/>
            <person name="Riano-Pachon D.M."/>
            <person name="Riekhof W."/>
            <person name="Rymarquis L."/>
            <person name="Schroda M."/>
            <person name="Stern D."/>
            <person name="Umen J."/>
            <person name="Willows R."/>
            <person name="Wilson N."/>
            <person name="Zimmer S.L."/>
            <person name="Allmer J."/>
            <person name="Balk J."/>
            <person name="Bisova K."/>
            <person name="Chen C.J."/>
            <person name="Elias M."/>
            <person name="Gendler K."/>
            <person name="Hauser C."/>
            <person name="Lamb M.R."/>
            <person name="Ledford H."/>
            <person name="Long J.C."/>
            <person name="Minagawa J."/>
            <person name="Page M.D."/>
            <person name="Pan J."/>
            <person name="Pootakham W."/>
            <person name="Roje S."/>
            <person name="Rose A."/>
            <person name="Stahlberg E."/>
            <person name="Terauchi A.M."/>
            <person name="Yang P."/>
            <person name="Ball S."/>
            <person name="Bowler C."/>
            <person name="Dieckmann C.L."/>
            <person name="Gladyshev V.N."/>
            <person name="Green P."/>
            <person name="Jorgensen R."/>
            <person name="Mayfield S."/>
            <person name="Mueller-Roeber B."/>
            <person name="Rajamani S."/>
            <person name="Sayre R.T."/>
            <person name="Brokstein P."/>
            <person name="Dubchak I."/>
            <person name="Goodstein D."/>
            <person name="Hornick L."/>
            <person name="Huang Y.W."/>
            <person name="Jhaveri J."/>
            <person name="Luo Y."/>
            <person name="Martinez D."/>
            <person name="Ngau W.C."/>
            <person name="Otillar B."/>
            <person name="Poliakov A."/>
            <person name="Porter A."/>
            <person name="Szajkowski L."/>
            <person name="Werner G."/>
            <person name="Zhou K."/>
            <person name="Grigoriev I.V."/>
            <person name="Rokhsar D.S."/>
            <person name="Grossman A.R."/>
        </authorList>
    </citation>
    <scope>NUCLEOTIDE SEQUENCE [LARGE SCALE GENOMIC DNA]</scope>
    <source>
        <strain evidence="4">CC-503</strain>
        <strain evidence="3">CC-503 cw92 mt+</strain>
    </source>
</reference>
<reference evidence="3" key="2">
    <citation type="submission" date="2017-07" db="EMBL/GenBank/DDBJ databases">
        <title>WGS assembly of Chlamydomonas reinhardtii.</title>
        <authorList>
            <consortium name="Chlamydomonas Annotation Team"/>
            <consortium name="JGI Annotation Team"/>
            <person name="Merchant S.S."/>
            <person name="Prochnik S.E."/>
            <person name="Vallon O."/>
            <person name="Harris E.H."/>
            <person name="Karpowicz S.J."/>
            <person name="Witman G.B."/>
            <person name="Terry A."/>
            <person name="Salamov A."/>
            <person name="Fritz-Laylin L.K."/>
            <person name="Marechal-Drouard L."/>
            <person name="Marshall W.F."/>
            <person name="Qu L.H."/>
            <person name="Nelson D.R."/>
            <person name="Sanderfoot A.A."/>
            <person name="Spalding M.H."/>
            <person name="Kapitonov V.V."/>
            <person name="Ren Q."/>
            <person name="Ferris P."/>
            <person name="Lindquist E."/>
            <person name="Shapiro H."/>
            <person name="Lucas S.M."/>
            <person name="Grimwood J."/>
            <person name="Schmutz J."/>
            <person name="Grigoriev I.V."/>
            <person name="Rokhsar D.S."/>
        </authorList>
    </citation>
    <scope>NUCLEOTIDE SEQUENCE</scope>
    <source>
        <strain evidence="3">CC-503 cw92 mt+</strain>
    </source>
</reference>
<accession>A8ISU0</accession>
<dbReference type="EMBL" id="CM008965">
    <property type="protein sequence ID" value="PNW84094.1"/>
    <property type="molecule type" value="Genomic_DNA"/>
</dbReference>
<keyword evidence="2" id="KW-0812">Transmembrane</keyword>
<feature type="transmembrane region" description="Helical" evidence="2">
    <location>
        <begin position="145"/>
        <end position="164"/>
    </location>
</feature>
<feature type="region of interest" description="Disordered" evidence="1">
    <location>
        <begin position="55"/>
        <end position="75"/>
    </location>
</feature>
<evidence type="ECO:0000256" key="2">
    <source>
        <dbReference type="SAM" id="Phobius"/>
    </source>
</evidence>
<evidence type="ECO:0000313" key="4">
    <source>
        <dbReference type="Proteomes" id="UP000006906"/>
    </source>
</evidence>
<evidence type="ECO:0000313" key="3">
    <source>
        <dbReference type="EMBL" id="PNW84093.1"/>
    </source>
</evidence>